<dbReference type="Gene3D" id="3.30.70.120">
    <property type="match status" value="1"/>
</dbReference>
<sequence length="106" mass="12530">MELLIIIVQKVDYERLSIVFKQHRILATKFETEGLYLNKRNVTLMVCVEKEREEEILRYIKQNCTERVEECKVSEYNGRTIVDVVRGVKVGGATVFKIDVDNMWKF</sequence>
<dbReference type="Proteomes" id="UP000886860">
    <property type="component" value="Unassembled WGS sequence"/>
</dbReference>
<name>A0A9D1KGS5_9FIRM</name>
<reference evidence="1" key="2">
    <citation type="journal article" date="2021" name="PeerJ">
        <title>Extensive microbial diversity within the chicken gut microbiome revealed by metagenomics and culture.</title>
        <authorList>
            <person name="Gilroy R."/>
            <person name="Ravi A."/>
            <person name="Getino M."/>
            <person name="Pursley I."/>
            <person name="Horton D.L."/>
            <person name="Alikhan N.F."/>
            <person name="Baker D."/>
            <person name="Gharbi K."/>
            <person name="Hall N."/>
            <person name="Watson M."/>
            <person name="Adriaenssens E.M."/>
            <person name="Foster-Nyarko E."/>
            <person name="Jarju S."/>
            <person name="Secka A."/>
            <person name="Antonio M."/>
            <person name="Oren A."/>
            <person name="Chaudhuri R.R."/>
            <person name="La Ragione R."/>
            <person name="Hildebrand F."/>
            <person name="Pallen M.J."/>
        </authorList>
    </citation>
    <scope>NUCLEOTIDE SEQUENCE</scope>
    <source>
        <strain evidence="1">CHK123-3438</strain>
    </source>
</reference>
<keyword evidence="1" id="KW-0675">Receptor</keyword>
<protein>
    <submittedName>
        <fullName evidence="1">Cyclic-di-AMP receptor</fullName>
    </submittedName>
</protein>
<dbReference type="InterPro" id="IPR010375">
    <property type="entry name" value="CdAMP_rec"/>
</dbReference>
<dbReference type="PANTHER" id="PTHR38456:SF1">
    <property type="entry name" value="CYCLIC DI-AMP RECEPTOR A"/>
    <property type="match status" value="1"/>
</dbReference>
<evidence type="ECO:0000313" key="2">
    <source>
        <dbReference type="Proteomes" id="UP000886860"/>
    </source>
</evidence>
<comment type="caution">
    <text evidence="1">The sequence shown here is derived from an EMBL/GenBank/DDBJ whole genome shotgun (WGS) entry which is preliminary data.</text>
</comment>
<dbReference type="Pfam" id="PF06153">
    <property type="entry name" value="CdAMP_rec"/>
    <property type="match status" value="1"/>
</dbReference>
<dbReference type="PANTHER" id="PTHR38456">
    <property type="entry name" value="CYCLIC DI-AMP RECEPTOR A"/>
    <property type="match status" value="1"/>
</dbReference>
<dbReference type="InterPro" id="IPR015867">
    <property type="entry name" value="N-reg_PII/ATP_PRibTrfase_C"/>
</dbReference>
<dbReference type="AlphaFoldDB" id="A0A9D1KGS5"/>
<proteinExistence type="predicted"/>
<accession>A0A9D1KGS5</accession>
<organism evidence="1 2">
    <name type="scientific">Candidatus Caccovicinus merdipullorum</name>
    <dbReference type="NCBI Taxonomy" id="2840724"/>
    <lineage>
        <taxon>Bacteria</taxon>
        <taxon>Bacillati</taxon>
        <taxon>Bacillota</taxon>
        <taxon>Clostridia</taxon>
        <taxon>Eubacteriales</taxon>
        <taxon>Candidatus Caccovicinus</taxon>
    </lineage>
</organism>
<gene>
    <name evidence="1" type="ORF">IAB60_07270</name>
</gene>
<reference evidence="1" key="1">
    <citation type="submission" date="2020-10" db="EMBL/GenBank/DDBJ databases">
        <authorList>
            <person name="Gilroy R."/>
        </authorList>
    </citation>
    <scope>NUCLEOTIDE SEQUENCE</scope>
    <source>
        <strain evidence="1">CHK123-3438</strain>
    </source>
</reference>
<dbReference type="EMBL" id="DVKS01000123">
    <property type="protein sequence ID" value="HIT41877.1"/>
    <property type="molecule type" value="Genomic_DNA"/>
</dbReference>
<evidence type="ECO:0000313" key="1">
    <source>
        <dbReference type="EMBL" id="HIT41877.1"/>
    </source>
</evidence>